<evidence type="ECO:0008006" key="3">
    <source>
        <dbReference type="Google" id="ProtNLM"/>
    </source>
</evidence>
<reference evidence="1" key="1">
    <citation type="submission" date="2021-12" db="EMBL/GenBank/DDBJ databases">
        <title>Discovery of the Pendulisporaceae a myxobacterial family with distinct sporulation behavior and unique specialized metabolism.</title>
        <authorList>
            <person name="Garcia R."/>
            <person name="Popoff A."/>
            <person name="Bader C.D."/>
            <person name="Loehr J."/>
            <person name="Walesch S."/>
            <person name="Walt C."/>
            <person name="Boldt J."/>
            <person name="Bunk B."/>
            <person name="Haeckl F.J.F.P.J."/>
            <person name="Gunesch A.P."/>
            <person name="Birkelbach J."/>
            <person name="Nuebel U."/>
            <person name="Pietschmann T."/>
            <person name="Bach T."/>
            <person name="Mueller R."/>
        </authorList>
    </citation>
    <scope>NUCLEOTIDE SEQUENCE</scope>
    <source>
        <strain evidence="1">MSr11367</strain>
    </source>
</reference>
<proteinExistence type="predicted"/>
<organism evidence="1 2">
    <name type="scientific">Pendulispora rubella</name>
    <dbReference type="NCBI Taxonomy" id="2741070"/>
    <lineage>
        <taxon>Bacteria</taxon>
        <taxon>Pseudomonadati</taxon>
        <taxon>Myxococcota</taxon>
        <taxon>Myxococcia</taxon>
        <taxon>Myxococcales</taxon>
        <taxon>Sorangiineae</taxon>
        <taxon>Pendulisporaceae</taxon>
        <taxon>Pendulispora</taxon>
    </lineage>
</organism>
<evidence type="ECO:0000313" key="2">
    <source>
        <dbReference type="Proteomes" id="UP001374803"/>
    </source>
</evidence>
<dbReference type="RefSeq" id="WP_394835959.1">
    <property type="nucleotide sequence ID" value="NZ_CP089929.1"/>
</dbReference>
<dbReference type="EMBL" id="CP089983">
    <property type="protein sequence ID" value="WXB06313.1"/>
    <property type="molecule type" value="Genomic_DNA"/>
</dbReference>
<dbReference type="Proteomes" id="UP001374803">
    <property type="component" value="Chromosome"/>
</dbReference>
<evidence type="ECO:0000313" key="1">
    <source>
        <dbReference type="EMBL" id="WXB06313.1"/>
    </source>
</evidence>
<dbReference type="PROSITE" id="PS51257">
    <property type="entry name" value="PROKAR_LIPOPROTEIN"/>
    <property type="match status" value="1"/>
</dbReference>
<keyword evidence="2" id="KW-1185">Reference proteome</keyword>
<name>A0ABZ2L8P8_9BACT</name>
<gene>
    <name evidence="1" type="ORF">LVJ94_03515</name>
</gene>
<sequence length="337" mass="36721">MTMRTVFWGQGLLISILTGSAVLSACGSEVDRPHDAEPQRLSQTGLYADIAGKRVAPEVLAYSPSHHLWSDGADKKRWVLLPPGARIDTSDMDHWRFPIGTKFFKEFGHDGRLLETRLIEHVADTGNDEVDYRMTAFLWRSDQSEADAALDGAENVHGTEHDVPSRNDCFKCHIGDRGKALGFSAIQLARTGASPSEVTLSWLAAQGKLTVPPPADADFSAPGDETTAAALGYLHANCGHCHNENGLAWPDTPMVLRLSVAERDPHATKIYETAVGVPILRRQHSPYANRIAAGHAEESGLVHRMSKRGTREAMPPIASEEIDPAGIELVTRWIAGL</sequence>
<accession>A0ABZ2L8P8</accession>
<protein>
    <recommendedName>
        <fullName evidence="3">Cytochrome c domain-containing protein</fullName>
    </recommendedName>
</protein>